<protein>
    <submittedName>
        <fullName evidence="2">Uncharacterized protein</fullName>
    </submittedName>
</protein>
<keyword evidence="3" id="KW-1185">Reference proteome</keyword>
<dbReference type="OrthoDB" id="10689973at2759"/>
<feature type="compositionally biased region" description="Basic and acidic residues" evidence="1">
    <location>
        <begin position="341"/>
        <end position="351"/>
    </location>
</feature>
<feature type="compositionally biased region" description="Basic and acidic residues" evidence="1">
    <location>
        <begin position="276"/>
        <end position="296"/>
    </location>
</feature>
<feature type="compositionally biased region" description="Low complexity" evidence="1">
    <location>
        <begin position="249"/>
        <end position="269"/>
    </location>
</feature>
<evidence type="ECO:0000313" key="3">
    <source>
        <dbReference type="Proteomes" id="UP000186601"/>
    </source>
</evidence>
<feature type="region of interest" description="Disordered" evidence="1">
    <location>
        <begin position="1"/>
        <end position="141"/>
    </location>
</feature>
<comment type="caution">
    <text evidence="2">The sequence shown here is derived from an EMBL/GenBank/DDBJ whole genome shotgun (WGS) entry which is preliminary data.</text>
</comment>
<evidence type="ECO:0000313" key="2">
    <source>
        <dbReference type="EMBL" id="PSR74428.1"/>
    </source>
</evidence>
<evidence type="ECO:0000256" key="1">
    <source>
        <dbReference type="SAM" id="MobiDB-lite"/>
    </source>
</evidence>
<feature type="compositionally biased region" description="Basic and acidic residues" evidence="1">
    <location>
        <begin position="358"/>
        <end position="368"/>
    </location>
</feature>
<feature type="compositionally biased region" description="Polar residues" evidence="1">
    <location>
        <begin position="327"/>
        <end position="340"/>
    </location>
</feature>
<name>A0A2R6NPM1_9APHY</name>
<feature type="compositionally biased region" description="Polar residues" evidence="1">
    <location>
        <begin position="21"/>
        <end position="41"/>
    </location>
</feature>
<feature type="compositionally biased region" description="Polar residues" evidence="1">
    <location>
        <begin position="225"/>
        <end position="239"/>
    </location>
</feature>
<dbReference type="Proteomes" id="UP000186601">
    <property type="component" value="Unassembled WGS sequence"/>
</dbReference>
<feature type="compositionally biased region" description="Basic and acidic residues" evidence="1">
    <location>
        <begin position="431"/>
        <end position="449"/>
    </location>
</feature>
<organism evidence="2 3">
    <name type="scientific">Hermanssonia centrifuga</name>
    <dbReference type="NCBI Taxonomy" id="98765"/>
    <lineage>
        <taxon>Eukaryota</taxon>
        <taxon>Fungi</taxon>
        <taxon>Dikarya</taxon>
        <taxon>Basidiomycota</taxon>
        <taxon>Agaricomycotina</taxon>
        <taxon>Agaricomycetes</taxon>
        <taxon>Polyporales</taxon>
        <taxon>Meruliaceae</taxon>
        <taxon>Hermanssonia</taxon>
    </lineage>
</organism>
<feature type="compositionally biased region" description="Basic residues" evidence="1">
    <location>
        <begin position="593"/>
        <end position="607"/>
    </location>
</feature>
<feature type="compositionally biased region" description="Low complexity" evidence="1">
    <location>
        <begin position="526"/>
        <end position="548"/>
    </location>
</feature>
<reference evidence="2 3" key="1">
    <citation type="submission" date="2018-02" db="EMBL/GenBank/DDBJ databases">
        <title>Genome sequence of the basidiomycete white-rot fungus Phlebia centrifuga.</title>
        <authorList>
            <person name="Granchi Z."/>
            <person name="Peng M."/>
            <person name="de Vries R.P."/>
            <person name="Hilden K."/>
            <person name="Makela M.R."/>
            <person name="Grigoriev I."/>
            <person name="Riley R."/>
        </authorList>
    </citation>
    <scope>NUCLEOTIDE SEQUENCE [LARGE SCALE GENOMIC DNA]</scope>
    <source>
        <strain evidence="2 3">FBCC195</strain>
    </source>
</reference>
<dbReference type="STRING" id="98765.A0A2R6NPM1"/>
<feature type="compositionally biased region" description="Polar residues" evidence="1">
    <location>
        <begin position="297"/>
        <end position="314"/>
    </location>
</feature>
<accession>A0A2R6NPM1</accession>
<feature type="compositionally biased region" description="Basic and acidic residues" evidence="1">
    <location>
        <begin position="549"/>
        <end position="562"/>
    </location>
</feature>
<sequence>MDIDYPTASRTSMRPDDTPARSYSTPYNDRPQPESQMSTLPTGPRAMARNTGAPVQPSRNPPFNAPPNVVNMTGPPKGPDGWNATPNVRSRDLPIRRNLMGLPEGPKGFEDDRGHGVDTRTETARDLGVTHYPDGPSGVAKLSGTNIVPVAKKRAFAPVSTTESTLPMMDRAWRPPRSMPPDPVERGYEPMSPTHRYHSPPPATESTNRRMTLSAREDIALPSERTPQIRSETIQLSSQPGQRSREPRGPSSGRTSRFGPESSEPSVESFEPRIWMTREEHLENSLRAEQQREGDSRVSTSLAPRGTPSASSWVPFSHDAEDGRAPTNWSNDTSNSTRRSMNLDEAMRRPQAETTPPVRDRDSQVDSRRRARPSAAQDRPPSSLSQNVRVDDFRETPPHVSASTRRGGRGRQYPDEPPRMQYGDSWVAPRLSHDERIPQSWDRSGEPVKESGMLHPDRARMIQPATPPYATDTRSLSPVPREDSPLMKSSKQPIRIRRPAKSPQEGPMRFDDMSKAIPPQRPPVQRGGSLLDRLSLSSPPSGSAPLPSLRERVEVPMKRMNEEIAGLPPRPSVEVTQDAEANAGGFDSGPRGGRGRRRSGKPKKGRR</sequence>
<dbReference type="EMBL" id="MLYV02000989">
    <property type="protein sequence ID" value="PSR74428.1"/>
    <property type="molecule type" value="Genomic_DNA"/>
</dbReference>
<feature type="region of interest" description="Disordered" evidence="1">
    <location>
        <begin position="159"/>
        <end position="607"/>
    </location>
</feature>
<proteinExistence type="predicted"/>
<feature type="compositionally biased region" description="Basic and acidic residues" evidence="1">
    <location>
        <begin position="107"/>
        <end position="125"/>
    </location>
</feature>
<gene>
    <name evidence="2" type="ORF">PHLCEN_2v9840</name>
</gene>
<dbReference type="AlphaFoldDB" id="A0A2R6NPM1"/>